<organism evidence="2 3">
    <name type="scientific">Halomonas casei</name>
    <dbReference type="NCBI Taxonomy" id="2742613"/>
    <lineage>
        <taxon>Bacteria</taxon>
        <taxon>Pseudomonadati</taxon>
        <taxon>Pseudomonadota</taxon>
        <taxon>Gammaproteobacteria</taxon>
        <taxon>Oceanospirillales</taxon>
        <taxon>Halomonadaceae</taxon>
        <taxon>Halomonas</taxon>
    </lineage>
</organism>
<reference evidence="2 3" key="1">
    <citation type="submission" date="2020-07" db="EMBL/GenBank/DDBJ databases">
        <title>Halophilic bacteria isolated from french cheeses.</title>
        <authorList>
            <person name="Kothe C.I."/>
            <person name="Farah-Kraiem B."/>
            <person name="Renault P."/>
            <person name="Dridi B."/>
        </authorList>
    </citation>
    <scope>NUCLEOTIDE SEQUENCE [LARGE SCALE GENOMIC DNA]</scope>
    <source>
        <strain evidence="2 3">FME1</strain>
    </source>
</reference>
<protein>
    <recommendedName>
        <fullName evidence="1">Alpha-L-glutamate ligase-related protein ATP-grasp domain-containing protein</fullName>
    </recommendedName>
</protein>
<proteinExistence type="predicted"/>
<feature type="domain" description="Alpha-L-glutamate ligase-related protein ATP-grasp" evidence="1">
    <location>
        <begin position="168"/>
        <end position="316"/>
    </location>
</feature>
<dbReference type="Proteomes" id="UP001645039">
    <property type="component" value="Unassembled WGS sequence"/>
</dbReference>
<dbReference type="Pfam" id="PF14397">
    <property type="entry name" value="ATPgrasp_ST"/>
    <property type="match status" value="1"/>
</dbReference>
<gene>
    <name evidence="2" type="ORF">EI168_02375</name>
</gene>
<sequence length="351" mass="39394">MLPTHKDSIAHADDIASLHAWKNFTLRFWEENAPTHNEEQSRQLFHNGFYRSRAALYDLTENDLNAYLSDYQIHRLQSINKTYQTVLSNRVLCSHVMANYFEVEKNYCLITKSGVQWLEPPWWKDETTFPETVQIHSLDPGSYGPYRTVKLSKHSSSLEFQKTFIEQLASEAQETDETLIISAAPTQHRWLTAVSPYGYHLLHVLLVRESNDGLPEIAAASLTIGNSETHASSPAKVEDGALSASITPQTGLITACLTLAQQHKVESCLQHPETGQSLIGEYLPNWEAIKAALLKFFDESSYLHICSLSFVVTETGLSFFGTNTDAMAAHQMHQPLLEHPGIADHVNKVSG</sequence>
<name>A0ABR9EXK4_9GAMM</name>
<evidence type="ECO:0000313" key="3">
    <source>
        <dbReference type="Proteomes" id="UP001645039"/>
    </source>
</evidence>
<accession>A0ABR9EXK4</accession>
<evidence type="ECO:0000259" key="1">
    <source>
        <dbReference type="Pfam" id="PF14397"/>
    </source>
</evidence>
<dbReference type="InterPro" id="IPR039523">
    <property type="entry name" value="RimK-rel_E_lig_ATP-grasp"/>
</dbReference>
<evidence type="ECO:0000313" key="2">
    <source>
        <dbReference type="EMBL" id="MBE0398954.1"/>
    </source>
</evidence>
<comment type="caution">
    <text evidence="2">The sequence shown here is derived from an EMBL/GenBank/DDBJ whole genome shotgun (WGS) entry which is preliminary data.</text>
</comment>
<keyword evidence="3" id="KW-1185">Reference proteome</keyword>
<dbReference type="RefSeq" id="WP_192535867.1">
    <property type="nucleotide sequence ID" value="NZ_CP189763.1"/>
</dbReference>
<dbReference type="EMBL" id="RRZD01000002">
    <property type="protein sequence ID" value="MBE0398954.1"/>
    <property type="molecule type" value="Genomic_DNA"/>
</dbReference>